<gene>
    <name evidence="1" type="ORF">D1010_15240</name>
</gene>
<name>A0A5P8M7W5_9LACO</name>
<dbReference type="Proteomes" id="UP000326779">
    <property type="component" value="Chromosome"/>
</dbReference>
<sequence length="66" mass="6941">MHHSRKIVQKLGIALLLGIGVGTATFVSNADAAIVGHLPTSPAISQMTLFSLSLYLPIKSPGWSLN</sequence>
<evidence type="ECO:0000313" key="2">
    <source>
        <dbReference type="Proteomes" id="UP000326779"/>
    </source>
</evidence>
<dbReference type="AlphaFoldDB" id="A0A5P8M7W5"/>
<dbReference type="EMBL" id="CP045143">
    <property type="protein sequence ID" value="QFR24618.1"/>
    <property type="molecule type" value="Genomic_DNA"/>
</dbReference>
<evidence type="ECO:0000313" key="1">
    <source>
        <dbReference type="EMBL" id="QFR24618.1"/>
    </source>
</evidence>
<accession>A0A5P8M7W5</accession>
<dbReference type="KEGG" id="lhb:D1010_15240"/>
<protein>
    <submittedName>
        <fullName evidence="1">Uncharacterized protein</fullName>
    </submittedName>
</protein>
<organism evidence="1 2">
    <name type="scientific">Schleiferilactobacillus harbinensis</name>
    <dbReference type="NCBI Taxonomy" id="304207"/>
    <lineage>
        <taxon>Bacteria</taxon>
        <taxon>Bacillati</taxon>
        <taxon>Bacillota</taxon>
        <taxon>Bacilli</taxon>
        <taxon>Lactobacillales</taxon>
        <taxon>Lactobacillaceae</taxon>
        <taxon>Schleiferilactobacillus</taxon>
    </lineage>
</organism>
<proteinExistence type="predicted"/>
<reference evidence="1 2" key="1">
    <citation type="submission" date="2019-10" db="EMBL/GenBank/DDBJ databases">
        <title>The completed genome of Lactobacillus harbinensis M1.</title>
        <authorList>
            <person name="Zheng Y."/>
        </authorList>
    </citation>
    <scope>NUCLEOTIDE SEQUENCE [LARGE SCALE GENOMIC DNA]</scope>
    <source>
        <strain evidence="1 2">M1</strain>
    </source>
</reference>
<dbReference type="RefSeq" id="WP_152261455.1">
    <property type="nucleotide sequence ID" value="NZ_CP045143.1"/>
</dbReference>